<reference evidence="2" key="1">
    <citation type="journal article" date="2019" name="Int. J. Syst. Evol. Microbiol.">
        <title>The Global Catalogue of Microorganisms (GCM) 10K type strain sequencing project: providing services to taxonomists for standard genome sequencing and annotation.</title>
        <authorList>
            <consortium name="The Broad Institute Genomics Platform"/>
            <consortium name="The Broad Institute Genome Sequencing Center for Infectious Disease"/>
            <person name="Wu L."/>
            <person name="Ma J."/>
        </authorList>
    </citation>
    <scope>NUCLEOTIDE SEQUENCE [LARGE SCALE GENOMIC DNA]</scope>
    <source>
        <strain evidence="2">CCUG 43304</strain>
    </source>
</reference>
<evidence type="ECO:0000313" key="2">
    <source>
        <dbReference type="Proteomes" id="UP001596306"/>
    </source>
</evidence>
<organism evidence="1 2">
    <name type="scientific">Luethyella okanaganae</name>
    <dbReference type="NCBI Taxonomy" id="69372"/>
    <lineage>
        <taxon>Bacteria</taxon>
        <taxon>Bacillati</taxon>
        <taxon>Actinomycetota</taxon>
        <taxon>Actinomycetes</taxon>
        <taxon>Micrococcales</taxon>
        <taxon>Microbacteriaceae</taxon>
        <taxon>Luethyella</taxon>
    </lineage>
</organism>
<dbReference type="Proteomes" id="UP001596306">
    <property type="component" value="Unassembled WGS sequence"/>
</dbReference>
<accession>A0ABW1VDY9</accession>
<dbReference type="EMBL" id="JBHSTP010000002">
    <property type="protein sequence ID" value="MFC6355998.1"/>
    <property type="molecule type" value="Genomic_DNA"/>
</dbReference>
<name>A0ABW1VDY9_9MICO</name>
<evidence type="ECO:0000313" key="1">
    <source>
        <dbReference type="EMBL" id="MFC6355998.1"/>
    </source>
</evidence>
<proteinExistence type="predicted"/>
<comment type="caution">
    <text evidence="1">The sequence shown here is derived from an EMBL/GenBank/DDBJ whole genome shotgun (WGS) entry which is preliminary data.</text>
</comment>
<sequence>MSLLDGLVVNLYELSGIDSERQALVLATMAHANGSHEHSGIAFDSDGKPTGFYKLDSLFPSPDTDATPSPA</sequence>
<keyword evidence="2" id="KW-1185">Reference proteome</keyword>
<protein>
    <submittedName>
        <fullName evidence="1">Uncharacterized protein</fullName>
    </submittedName>
</protein>
<gene>
    <name evidence="1" type="ORF">ACFQB0_07755</name>
</gene>